<dbReference type="GO" id="GO:0009289">
    <property type="term" value="C:pilus"/>
    <property type="evidence" value="ECO:0007669"/>
    <property type="project" value="InterPro"/>
</dbReference>
<feature type="chain" id="PRO_5030082124" evidence="1">
    <location>
        <begin position="23"/>
        <end position="174"/>
    </location>
</feature>
<dbReference type="PANTHER" id="PTHR33420">
    <property type="entry name" value="FIMBRIAL SUBUNIT ELFA-RELATED"/>
    <property type="match status" value="1"/>
</dbReference>
<evidence type="ECO:0000313" key="4">
    <source>
        <dbReference type="Proteomes" id="UP000306393"/>
    </source>
</evidence>
<organism evidence="3 4">
    <name type="scientific">Erwinia persicina</name>
    <dbReference type="NCBI Taxonomy" id="55211"/>
    <lineage>
        <taxon>Bacteria</taxon>
        <taxon>Pseudomonadati</taxon>
        <taxon>Pseudomonadota</taxon>
        <taxon>Gammaproteobacteria</taxon>
        <taxon>Enterobacterales</taxon>
        <taxon>Erwiniaceae</taxon>
        <taxon>Erwinia</taxon>
    </lineage>
</organism>
<evidence type="ECO:0000256" key="1">
    <source>
        <dbReference type="SAM" id="SignalP"/>
    </source>
</evidence>
<dbReference type="InterPro" id="IPR008966">
    <property type="entry name" value="Adhesion_dom_sf"/>
</dbReference>
<dbReference type="KEGG" id="epe:CI789_23775"/>
<dbReference type="Gene3D" id="2.60.40.1090">
    <property type="entry name" value="Fimbrial-type adhesion domain"/>
    <property type="match status" value="1"/>
</dbReference>
<evidence type="ECO:0000313" key="3">
    <source>
        <dbReference type="EMBL" id="TKJ86677.1"/>
    </source>
</evidence>
<dbReference type="Proteomes" id="UP000306393">
    <property type="component" value="Unassembled WGS sequence"/>
</dbReference>
<dbReference type="STRING" id="1219360.GCA_001571305_04146"/>
<dbReference type="PANTHER" id="PTHR33420:SF9">
    <property type="entry name" value="MINOR FIMBRIAL SUBUNIT"/>
    <property type="match status" value="1"/>
</dbReference>
<keyword evidence="1" id="KW-0732">Signal</keyword>
<evidence type="ECO:0000259" key="2">
    <source>
        <dbReference type="Pfam" id="PF00419"/>
    </source>
</evidence>
<name>A0A3Q8HA25_9GAMM</name>
<proteinExistence type="predicted"/>
<dbReference type="InterPro" id="IPR050263">
    <property type="entry name" value="Bact_Fimbrial_Adh_Pro"/>
</dbReference>
<reference evidence="3 4" key="1">
    <citation type="journal article" date="2019" name="Sci. Rep.">
        <title>Differences in resource use lead to coexistence of seed-transmitted microbial populations.</title>
        <authorList>
            <person name="Torres-Cortes G."/>
            <person name="Garcia B.J."/>
            <person name="Compant S."/>
            <person name="Rezki S."/>
            <person name="Jones P."/>
            <person name="Preveaux A."/>
            <person name="Briand M."/>
            <person name="Roulet A."/>
            <person name="Bouchez O."/>
            <person name="Jacobson D."/>
            <person name="Barret M."/>
        </authorList>
    </citation>
    <scope>NUCLEOTIDE SEQUENCE [LARGE SCALE GENOMIC DNA]</scope>
    <source>
        <strain evidence="3 4">CFBP13511</strain>
    </source>
</reference>
<comment type="caution">
    <text evidence="3">The sequence shown here is derived from an EMBL/GenBank/DDBJ whole genome shotgun (WGS) entry which is preliminary data.</text>
</comment>
<dbReference type="EMBL" id="QGAC01000018">
    <property type="protein sequence ID" value="TKJ86677.1"/>
    <property type="molecule type" value="Genomic_DNA"/>
</dbReference>
<dbReference type="Pfam" id="PF00419">
    <property type="entry name" value="Fimbrial"/>
    <property type="match status" value="1"/>
</dbReference>
<sequence length="174" mass="18338">MKVLIYTVPIALLMAVSGAVQADNVRLHGALVAEPCVIAPGDESVKLEFGTVIDKYLYANQRTRGQAFAIRLTECDLSLGKTVKVTFSGTENPSLKGLLAIDGGSQASGIAIGMETPAGQKLPLNKIGPGYRLDGGSNTLTVQAYVQGEPEAIAKRSIEHGPFSAIATFSLEYE</sequence>
<gene>
    <name evidence="3" type="ORF">EpCFBP13511_17670</name>
</gene>
<feature type="signal peptide" evidence="1">
    <location>
        <begin position="1"/>
        <end position="22"/>
    </location>
</feature>
<dbReference type="AlphaFoldDB" id="A0A3Q8HA25"/>
<dbReference type="RefSeq" id="WP_062748870.1">
    <property type="nucleotide sequence ID" value="NZ_CP022727.1"/>
</dbReference>
<dbReference type="GO" id="GO:0043709">
    <property type="term" value="P:cell adhesion involved in single-species biofilm formation"/>
    <property type="evidence" value="ECO:0007669"/>
    <property type="project" value="TreeGrafter"/>
</dbReference>
<dbReference type="SUPFAM" id="SSF49401">
    <property type="entry name" value="Bacterial adhesins"/>
    <property type="match status" value="1"/>
</dbReference>
<feature type="domain" description="Fimbrial-type adhesion" evidence="2">
    <location>
        <begin position="27"/>
        <end position="173"/>
    </location>
</feature>
<dbReference type="InterPro" id="IPR000259">
    <property type="entry name" value="Adhesion_dom_fimbrial"/>
</dbReference>
<dbReference type="InterPro" id="IPR036937">
    <property type="entry name" value="Adhesion_dom_fimbrial_sf"/>
</dbReference>
<dbReference type="OrthoDB" id="6462343at2"/>
<protein>
    <submittedName>
        <fullName evidence="3">Type 1 fimbrial protein</fullName>
    </submittedName>
</protein>
<accession>A0A3Q8HA25</accession>
<dbReference type="GeneID" id="67478934"/>